<feature type="non-terminal residue" evidence="7">
    <location>
        <position position="1"/>
    </location>
</feature>
<dbReference type="EMBL" id="JAHRIQ010026061">
    <property type="protein sequence ID" value="MEQ2229972.1"/>
    <property type="molecule type" value="Genomic_DNA"/>
</dbReference>
<evidence type="ECO:0000313" key="7">
    <source>
        <dbReference type="EMBL" id="MEQ2229972.1"/>
    </source>
</evidence>
<dbReference type="InterPro" id="IPR013649">
    <property type="entry name" value="Integrin_alpha_Ig-like_1"/>
</dbReference>
<dbReference type="Gene3D" id="2.60.40.1510">
    <property type="entry name" value="ntegrin, alpha v. Chain A, domain 3"/>
    <property type="match status" value="1"/>
</dbReference>
<name>A0ABV0TEM3_9TELE</name>
<dbReference type="InterPro" id="IPR032695">
    <property type="entry name" value="Integrin_dom_sf"/>
</dbReference>
<dbReference type="InterPro" id="IPR048285">
    <property type="entry name" value="Integrin_alpha_Ig-like_2"/>
</dbReference>
<dbReference type="PANTHER" id="PTHR23220:SF5">
    <property type="entry name" value="INTEGRIN ALPHA-8"/>
    <property type="match status" value="1"/>
</dbReference>
<protein>
    <submittedName>
        <fullName evidence="7">Uncharacterized protein</fullName>
    </submittedName>
</protein>
<evidence type="ECO:0000259" key="5">
    <source>
        <dbReference type="Pfam" id="PF08441"/>
    </source>
</evidence>
<evidence type="ECO:0000256" key="1">
    <source>
        <dbReference type="ARBA" id="ARBA00004479"/>
    </source>
</evidence>
<comment type="caution">
    <text evidence="7">The sequence shown here is derived from an EMBL/GenBank/DDBJ whole genome shotgun (WGS) entry which is preliminary data.</text>
</comment>
<dbReference type="SUPFAM" id="SSF69179">
    <property type="entry name" value="Integrin domains"/>
    <property type="match status" value="2"/>
</dbReference>
<comment type="subcellular location">
    <subcellularLocation>
        <location evidence="1">Membrane</location>
        <topology evidence="1">Single-pass type I membrane protein</topology>
    </subcellularLocation>
</comment>
<keyword evidence="3" id="KW-0472">Membrane</keyword>
<dbReference type="Proteomes" id="UP001482620">
    <property type="component" value="Unassembled WGS sequence"/>
</dbReference>
<feature type="domain" description="Integrin alpha second immunoglobulin-like" evidence="6">
    <location>
        <begin position="122"/>
        <end position="188"/>
    </location>
</feature>
<keyword evidence="2" id="KW-0401">Integrin</keyword>
<evidence type="ECO:0000256" key="2">
    <source>
        <dbReference type="ARBA" id="ARBA00023037"/>
    </source>
</evidence>
<proteinExistence type="predicted"/>
<dbReference type="PANTHER" id="PTHR23220">
    <property type="entry name" value="INTEGRIN ALPHA"/>
    <property type="match status" value="1"/>
</dbReference>
<gene>
    <name evidence="7" type="ORF">ILYODFUR_024424</name>
</gene>
<organism evidence="7 8">
    <name type="scientific">Ilyodon furcidens</name>
    <name type="common">goldbreast splitfin</name>
    <dbReference type="NCBI Taxonomy" id="33524"/>
    <lineage>
        <taxon>Eukaryota</taxon>
        <taxon>Metazoa</taxon>
        <taxon>Chordata</taxon>
        <taxon>Craniata</taxon>
        <taxon>Vertebrata</taxon>
        <taxon>Euteleostomi</taxon>
        <taxon>Actinopterygii</taxon>
        <taxon>Neopterygii</taxon>
        <taxon>Teleostei</taxon>
        <taxon>Neoteleostei</taxon>
        <taxon>Acanthomorphata</taxon>
        <taxon>Ovalentaria</taxon>
        <taxon>Atherinomorphae</taxon>
        <taxon>Cyprinodontiformes</taxon>
        <taxon>Goodeidae</taxon>
        <taxon>Ilyodon</taxon>
    </lineage>
</organism>
<sequence>LKVDVCAAVSGVGIPITVGLKAELHLDWLKGTKGGVKRVLFLDTQQPQHTGLLTLGQTHPRACLTHMIYLKEEDEFRDKLTPIALTLNYSLALPSPDQTLPPVLNEYSSTFLQEHAYILLDCGDDNICIPDLQLSASMDRSELVIGDDNLVMLTITAVNQGEGAYETELYTLIPPEADYIGVERRVEARTHNKGHNS</sequence>
<dbReference type="Pfam" id="PF20805">
    <property type="entry name" value="Integrin_A_Ig_2"/>
    <property type="match status" value="1"/>
</dbReference>
<feature type="domain" description="Integrin alpha first immunoglubulin-like" evidence="5">
    <location>
        <begin position="2"/>
        <end position="121"/>
    </location>
</feature>
<evidence type="ECO:0000313" key="8">
    <source>
        <dbReference type="Proteomes" id="UP001482620"/>
    </source>
</evidence>
<evidence type="ECO:0000256" key="4">
    <source>
        <dbReference type="ARBA" id="ARBA00023180"/>
    </source>
</evidence>
<accession>A0ABV0TEM3</accession>
<keyword evidence="8" id="KW-1185">Reference proteome</keyword>
<evidence type="ECO:0000256" key="3">
    <source>
        <dbReference type="ARBA" id="ARBA00023136"/>
    </source>
</evidence>
<dbReference type="Pfam" id="PF08441">
    <property type="entry name" value="Integrin_A_Ig_1"/>
    <property type="match status" value="1"/>
</dbReference>
<keyword evidence="4" id="KW-0325">Glycoprotein</keyword>
<dbReference type="Gene3D" id="2.60.40.1460">
    <property type="entry name" value="Integrin domains. Chain A, domain 2"/>
    <property type="match status" value="1"/>
</dbReference>
<evidence type="ECO:0000259" key="6">
    <source>
        <dbReference type="Pfam" id="PF20805"/>
    </source>
</evidence>
<reference evidence="7 8" key="1">
    <citation type="submission" date="2021-06" db="EMBL/GenBank/DDBJ databases">
        <authorList>
            <person name="Palmer J.M."/>
        </authorList>
    </citation>
    <scope>NUCLEOTIDE SEQUENCE [LARGE SCALE GENOMIC DNA]</scope>
    <source>
        <strain evidence="8">if_2019</strain>
        <tissue evidence="7">Muscle</tissue>
    </source>
</reference>